<protein>
    <submittedName>
        <fullName evidence="1">Uncharacterized protein</fullName>
    </submittedName>
</protein>
<dbReference type="AlphaFoldDB" id="B1HY24"/>
<evidence type="ECO:0000313" key="2">
    <source>
        <dbReference type="Proteomes" id="UP000002164"/>
    </source>
</evidence>
<dbReference type="HOGENOM" id="CLU_3272403_0_0_9"/>
<proteinExistence type="predicted"/>
<gene>
    <name evidence="1" type="ordered locus">Bsph_4280</name>
</gene>
<dbReference type="KEGG" id="lsp:Bsph_4280"/>
<sequence>MKITSVVAMYIINDGENYIIFGAGNRVIRTVAIHPIFIFSS</sequence>
<dbReference type="EMBL" id="CP000817">
    <property type="protein sequence ID" value="ACA41739.1"/>
    <property type="molecule type" value="Genomic_DNA"/>
</dbReference>
<dbReference type="EnsemblBacteria" id="ACA41739">
    <property type="protein sequence ID" value="ACA41739"/>
    <property type="gene ID" value="Bsph_4280"/>
</dbReference>
<name>B1HY24_LYSSC</name>
<organism evidence="1 2">
    <name type="scientific">Lysinibacillus sphaericus (strain C3-41)</name>
    <dbReference type="NCBI Taxonomy" id="444177"/>
    <lineage>
        <taxon>Bacteria</taxon>
        <taxon>Bacillati</taxon>
        <taxon>Bacillota</taxon>
        <taxon>Bacilli</taxon>
        <taxon>Bacillales</taxon>
        <taxon>Bacillaceae</taxon>
        <taxon>Lysinibacillus</taxon>
    </lineage>
</organism>
<evidence type="ECO:0000313" key="1">
    <source>
        <dbReference type="EMBL" id="ACA41739.1"/>
    </source>
</evidence>
<accession>B1HY24</accession>
<reference evidence="1 2" key="1">
    <citation type="journal article" date="2008" name="J. Bacteriol.">
        <title>Complete genome sequence of the mosquitocidal bacterium Bacillus sphaericus C3-41 and comparison with those of closely related Bacillus species.</title>
        <authorList>
            <person name="Hu X."/>
            <person name="Fan W."/>
            <person name="Han B."/>
            <person name="Liu H."/>
            <person name="Zheng D."/>
            <person name="Li Q."/>
            <person name="Dong W."/>
            <person name="Yan J."/>
            <person name="Gao M."/>
            <person name="Berry C."/>
            <person name="Yuan Z."/>
        </authorList>
    </citation>
    <scope>NUCLEOTIDE SEQUENCE [LARGE SCALE GENOMIC DNA]</scope>
    <source>
        <strain evidence="1 2">C3-41</strain>
    </source>
</reference>
<dbReference type="Proteomes" id="UP000002164">
    <property type="component" value="Chromosome"/>
</dbReference>